<dbReference type="Proteomes" id="UP000831189">
    <property type="component" value="Chromosome"/>
</dbReference>
<feature type="domain" description="DUF1883" evidence="1">
    <location>
        <begin position="17"/>
        <end position="95"/>
    </location>
</feature>
<name>A0ABY4KUS8_9PSED</name>
<reference evidence="2 3" key="1">
    <citation type="submission" date="2022-04" db="EMBL/GenBank/DDBJ databases">
        <title>Pseudomonas knackmussii B09-2.</title>
        <authorList>
            <person name="Deng Y."/>
        </authorList>
    </citation>
    <scope>NUCLEOTIDE SEQUENCE [LARGE SCALE GENOMIC DNA]</scope>
    <source>
        <strain evidence="2 3">B09-2</strain>
    </source>
</reference>
<keyword evidence="3" id="KW-1185">Reference proteome</keyword>
<dbReference type="SUPFAM" id="SSF141099">
    <property type="entry name" value="Atu1913-like"/>
    <property type="match status" value="1"/>
</dbReference>
<organism evidence="2 3">
    <name type="scientific">Pseudomonas knackmussii</name>
    <dbReference type="NCBI Taxonomy" id="65741"/>
    <lineage>
        <taxon>Bacteria</taxon>
        <taxon>Pseudomonadati</taxon>
        <taxon>Pseudomonadota</taxon>
        <taxon>Gammaproteobacteria</taxon>
        <taxon>Pseudomonadales</taxon>
        <taxon>Pseudomonadaceae</taxon>
        <taxon>Pseudomonas</taxon>
    </lineage>
</organism>
<protein>
    <submittedName>
        <fullName evidence="2">DUF1883 domain-containing protein</fullName>
    </submittedName>
</protein>
<gene>
    <name evidence="2" type="ORF">M0M42_09650</name>
</gene>
<dbReference type="InterPro" id="IPR036488">
    <property type="entry name" value="DUF1883-like_sf"/>
</dbReference>
<evidence type="ECO:0000313" key="3">
    <source>
        <dbReference type="Proteomes" id="UP000831189"/>
    </source>
</evidence>
<dbReference type="EMBL" id="CP096208">
    <property type="protein sequence ID" value="UPQ84620.1"/>
    <property type="molecule type" value="Genomic_DNA"/>
</dbReference>
<sequence>MRMVIFAFAKRGTERYMKFIHQREHLNEDDFVIIECSQPCNIRLMNDKNFRSFKNGGRHAYHGGAFDKFPAKIKVPNTGFWNITIDTVTRKAISVTRKPSLTHSIKIVRNSPSQLK</sequence>
<accession>A0ABY4KUS8</accession>
<evidence type="ECO:0000259" key="1">
    <source>
        <dbReference type="Pfam" id="PF08980"/>
    </source>
</evidence>
<dbReference type="InterPro" id="IPR015073">
    <property type="entry name" value="DUF1883"/>
</dbReference>
<evidence type="ECO:0000313" key="2">
    <source>
        <dbReference type="EMBL" id="UPQ84620.1"/>
    </source>
</evidence>
<dbReference type="Gene3D" id="4.10.1210.10">
    <property type="entry name" value="Atu1913-like"/>
    <property type="match status" value="1"/>
</dbReference>
<proteinExistence type="predicted"/>
<dbReference type="Pfam" id="PF08980">
    <property type="entry name" value="DUF1883"/>
    <property type="match status" value="1"/>
</dbReference>